<feature type="transmembrane region" description="Helical" evidence="1">
    <location>
        <begin position="59"/>
        <end position="77"/>
    </location>
</feature>
<accession>A0A554JB13</accession>
<keyword evidence="1" id="KW-1133">Transmembrane helix</keyword>
<proteinExistence type="predicted"/>
<feature type="transmembrane region" description="Helical" evidence="1">
    <location>
        <begin position="26"/>
        <end position="47"/>
    </location>
</feature>
<gene>
    <name evidence="2" type="ORF">G01um101477_446</name>
</gene>
<dbReference type="Proteomes" id="UP000319613">
    <property type="component" value="Unassembled WGS sequence"/>
</dbReference>
<comment type="caution">
    <text evidence="2">The sequence shown here is derived from an EMBL/GenBank/DDBJ whole genome shotgun (WGS) entry which is preliminary data.</text>
</comment>
<name>A0A554JB13_9BACT</name>
<evidence type="ECO:0000313" key="3">
    <source>
        <dbReference type="Proteomes" id="UP000319613"/>
    </source>
</evidence>
<feature type="transmembrane region" description="Helical" evidence="1">
    <location>
        <begin position="89"/>
        <end position="110"/>
    </location>
</feature>
<dbReference type="EMBL" id="VMFF01000041">
    <property type="protein sequence ID" value="TSC65532.1"/>
    <property type="molecule type" value="Genomic_DNA"/>
</dbReference>
<organism evidence="2 3">
    <name type="scientific">Candidatus Doudnabacteria bacterium Gr01-1014_77</name>
    <dbReference type="NCBI Taxonomy" id="2017133"/>
    <lineage>
        <taxon>Bacteria</taxon>
        <taxon>Candidatus Doudnaibacteriota</taxon>
    </lineage>
</organism>
<keyword evidence="1" id="KW-0812">Transmembrane</keyword>
<evidence type="ECO:0000313" key="2">
    <source>
        <dbReference type="EMBL" id="TSC65532.1"/>
    </source>
</evidence>
<keyword evidence="1" id="KW-0472">Membrane</keyword>
<dbReference type="AlphaFoldDB" id="A0A554JB13"/>
<protein>
    <submittedName>
        <fullName evidence="2">Uncharacterized protein</fullName>
    </submittedName>
</protein>
<reference evidence="2 3" key="1">
    <citation type="submission" date="2017-07" db="EMBL/GenBank/DDBJ databases">
        <title>Mechanisms for carbon and nitrogen cycling indicate functional differentiation within the Candidate Phyla Radiation.</title>
        <authorList>
            <person name="Danczak R.E."/>
            <person name="Johnston M.D."/>
            <person name="Kenah C."/>
            <person name="Slattery M."/>
            <person name="Wrighton K.C."/>
            <person name="Wilkins M.J."/>
        </authorList>
    </citation>
    <scope>NUCLEOTIDE SEQUENCE [LARGE SCALE GENOMIC DNA]</scope>
    <source>
        <strain evidence="2">Gr01-1014_77</strain>
    </source>
</reference>
<evidence type="ECO:0000256" key="1">
    <source>
        <dbReference type="SAM" id="Phobius"/>
    </source>
</evidence>
<sequence>MISQIFTKTWMFGTAQFVGISRTDKFSFILSCVLLVTSIVMAFWMRTKKDSIKKNIQKRWRALFATFGVLGLIWSFLRYEYIVGISSHIVIIILYFIALIWGISILKYYFGKYKRQLAEHEKQEQIKKYL</sequence>